<evidence type="ECO:0000313" key="4">
    <source>
        <dbReference type="Proteomes" id="UP000018144"/>
    </source>
</evidence>
<feature type="transmembrane region" description="Helical" evidence="2">
    <location>
        <begin position="628"/>
        <end position="648"/>
    </location>
</feature>
<dbReference type="EMBL" id="HF935471">
    <property type="protein sequence ID" value="CCX09535.1"/>
    <property type="molecule type" value="Genomic_DNA"/>
</dbReference>
<feature type="region of interest" description="Disordered" evidence="1">
    <location>
        <begin position="395"/>
        <end position="435"/>
    </location>
</feature>
<keyword evidence="2" id="KW-0472">Membrane</keyword>
<dbReference type="Proteomes" id="UP000018144">
    <property type="component" value="Unassembled WGS sequence"/>
</dbReference>
<name>U4L1S9_PYROM</name>
<dbReference type="InterPro" id="IPR027463">
    <property type="entry name" value="AcrB_DN_DC_subdom"/>
</dbReference>
<dbReference type="OrthoDB" id="5575708at2759"/>
<feature type="non-terminal residue" evidence="3">
    <location>
        <position position="804"/>
    </location>
</feature>
<dbReference type="PRINTS" id="PR00702">
    <property type="entry name" value="ACRIFLAVINRP"/>
</dbReference>
<dbReference type="Gene3D" id="3.30.70.1430">
    <property type="entry name" value="Multidrug efflux transporter AcrB pore domain"/>
    <property type="match status" value="2"/>
</dbReference>
<dbReference type="Gene3D" id="3.30.2090.10">
    <property type="entry name" value="Multidrug efflux transporter AcrB TolC docking domain, DN and DC subdomains"/>
    <property type="match status" value="2"/>
</dbReference>
<feature type="transmembrane region" description="Helical" evidence="2">
    <location>
        <begin position="720"/>
        <end position="740"/>
    </location>
</feature>
<feature type="transmembrane region" description="Helical" evidence="2">
    <location>
        <begin position="528"/>
        <end position="547"/>
    </location>
</feature>
<organism evidence="3 4">
    <name type="scientific">Pyronema omphalodes (strain CBS 100304)</name>
    <name type="common">Pyronema confluens</name>
    <dbReference type="NCBI Taxonomy" id="1076935"/>
    <lineage>
        <taxon>Eukaryota</taxon>
        <taxon>Fungi</taxon>
        <taxon>Dikarya</taxon>
        <taxon>Ascomycota</taxon>
        <taxon>Pezizomycotina</taxon>
        <taxon>Pezizomycetes</taxon>
        <taxon>Pezizales</taxon>
        <taxon>Pyronemataceae</taxon>
        <taxon>Pyronema</taxon>
    </lineage>
</organism>
<proteinExistence type="predicted"/>
<protein>
    <submittedName>
        <fullName evidence="3">Similar to Swarming motility protein SwrC acc. no. O31501</fullName>
    </submittedName>
</protein>
<dbReference type="Gene3D" id="3.30.70.1320">
    <property type="entry name" value="Multidrug efflux transporter AcrB pore domain like"/>
    <property type="match status" value="2"/>
</dbReference>
<dbReference type="GO" id="GO:0005886">
    <property type="term" value="C:plasma membrane"/>
    <property type="evidence" value="ECO:0007669"/>
    <property type="project" value="TreeGrafter"/>
</dbReference>
<accession>U4L1S9</accession>
<evidence type="ECO:0000313" key="3">
    <source>
        <dbReference type="EMBL" id="CCX09535.1"/>
    </source>
</evidence>
<dbReference type="InterPro" id="IPR001036">
    <property type="entry name" value="Acrflvin-R"/>
</dbReference>
<dbReference type="SUPFAM" id="SSF82693">
    <property type="entry name" value="Multidrug efflux transporter AcrB pore domain, PN1, PN2, PC1 and PC2 subdomains"/>
    <property type="match status" value="2"/>
</dbReference>
<feature type="transmembrane region" description="Helical" evidence="2">
    <location>
        <begin position="155"/>
        <end position="173"/>
    </location>
</feature>
<evidence type="ECO:0000256" key="2">
    <source>
        <dbReference type="SAM" id="Phobius"/>
    </source>
</evidence>
<dbReference type="Pfam" id="PF00873">
    <property type="entry name" value="ACR_tran"/>
    <property type="match status" value="2"/>
</dbReference>
<dbReference type="SUPFAM" id="SSF82714">
    <property type="entry name" value="Multidrug efflux transporter AcrB TolC docking domain, DN and DC subdomains"/>
    <property type="match status" value="1"/>
</dbReference>
<feature type="transmembrane region" description="Helical" evidence="2">
    <location>
        <begin position="553"/>
        <end position="571"/>
    </location>
</feature>
<feature type="compositionally biased region" description="Low complexity" evidence="1">
    <location>
        <begin position="399"/>
        <end position="435"/>
    </location>
</feature>
<sequence>MPSLTVSKMASNMLQTIDYAARGLLDQRPAPLVPLEHWPAWSSDSDTDSTVMRHPIHIIKQMKDIITSDMPPGQLRNDALETIAILRQEMMEFTPRRAIILGMMHNLDHIPVIQPLHSELQHIMDAMYSRNTGRTERRRNHRMKGIINFSLNNKFAIWILTIIVSFAGLYSGLTMKQETIPNINVPFLNVTAIDPGAAPEGIVEDVTKPLEQTLRNVEGIKTLTSTSMENASSITLEFDYGTDLNNATAAVREALNEVQLPDGVQKPTISKFSINSFPVVSLSLSDKDGGDLEQLTRLVETDIQPALEDIDGVAQVQVSGQYVKEVQLKFDQKKMNELGLTEDTVNGIVQGSSVRVPLGLFELDKAQKAVVVDGNIIDLDDLKNLAIPVVPSGAGAGSGSATAPQGADAQAGGAAQGSAQISDQAAGQTAGGNASVGSNAAANAPGIPTVKLSEIAKIEVIGQAESISRTDGKESIGISIVKSNDANTVDVVKAVKDKAEELQTQFKNAELTVLLDQGKPIQDSVNTMLFKAMFGALFAILIILLFLRDIRSTIISIISIPLSLLIALTALNMMDITLNMMTLGAMTVAIGRVVDDSIVVIENIYRRLTLQGEKLKGSDLIREATREMFIPILSSTIVTIAVFLPLALVSGMVGELFMPFALTMVFALLASLIVAVTIVPMLAHTLFRKGLKNKKNHDEKPGKMAEGYKRLLNWTLSHKLVTVGVAVLLLVGSLFLYPFIGASFLPEQQDKYVTITYSPETGALREDVEKEALVAEKWLLTQPGLEKMQYSIGGSNPLSSMGGG</sequence>
<keyword evidence="4" id="KW-1185">Reference proteome</keyword>
<dbReference type="PANTHER" id="PTHR32063">
    <property type="match status" value="1"/>
</dbReference>
<keyword evidence="2" id="KW-1133">Transmembrane helix</keyword>
<dbReference type="SUPFAM" id="SSF82866">
    <property type="entry name" value="Multidrug efflux transporter AcrB transmembrane domain"/>
    <property type="match status" value="1"/>
</dbReference>
<gene>
    <name evidence="3" type="ORF">PCON_09128</name>
</gene>
<dbReference type="GO" id="GO:0042910">
    <property type="term" value="F:xenobiotic transmembrane transporter activity"/>
    <property type="evidence" value="ECO:0007669"/>
    <property type="project" value="TreeGrafter"/>
</dbReference>
<keyword evidence="2" id="KW-0812">Transmembrane</keyword>
<evidence type="ECO:0000256" key="1">
    <source>
        <dbReference type="SAM" id="MobiDB-lite"/>
    </source>
</evidence>
<dbReference type="PANTHER" id="PTHR32063:SF0">
    <property type="entry name" value="SWARMING MOTILITY PROTEIN SWRC"/>
    <property type="match status" value="1"/>
</dbReference>
<dbReference type="AlphaFoldDB" id="U4L1S9"/>
<reference evidence="3 4" key="1">
    <citation type="journal article" date="2013" name="PLoS Genet.">
        <title>The genome and development-dependent transcriptomes of Pyronema confluens: a window into fungal evolution.</title>
        <authorList>
            <person name="Traeger S."/>
            <person name="Altegoer F."/>
            <person name="Freitag M."/>
            <person name="Gabaldon T."/>
            <person name="Kempken F."/>
            <person name="Kumar A."/>
            <person name="Marcet-Houben M."/>
            <person name="Poggeler S."/>
            <person name="Stajich J.E."/>
            <person name="Nowrousian M."/>
        </authorList>
    </citation>
    <scope>NUCLEOTIDE SEQUENCE [LARGE SCALE GENOMIC DNA]</scope>
    <source>
        <strain evidence="4">CBS 100304</strain>
        <tissue evidence="3">Vegetative mycelium</tissue>
    </source>
</reference>
<feature type="transmembrane region" description="Helical" evidence="2">
    <location>
        <begin position="660"/>
        <end position="687"/>
    </location>
</feature>
<dbReference type="eggNOG" id="ENOG502RHH3">
    <property type="taxonomic scope" value="Eukaryota"/>
</dbReference>
<dbReference type="Gene3D" id="1.20.1640.10">
    <property type="entry name" value="Multidrug efflux transporter AcrB transmembrane domain"/>
    <property type="match status" value="3"/>
</dbReference>